<feature type="region of interest" description="Disordered" evidence="1">
    <location>
        <begin position="33"/>
        <end position="67"/>
    </location>
</feature>
<evidence type="ECO:0000313" key="2">
    <source>
        <dbReference type="EMBL" id="KAF3492576.1"/>
    </source>
</evidence>
<sequence length="67" mass="7339">MDTIGQTRKFVAKVSQHNLTGKTQTITVTKVLPESAPQNTIEDPADERIRKASDSLESQEAKRAKSG</sequence>
<comment type="caution">
    <text evidence="2">The sequence shown here is derived from an EMBL/GenBank/DDBJ whole genome shotgun (WGS) entry which is preliminary data.</text>
</comment>
<keyword evidence="3" id="KW-1185">Reference proteome</keyword>
<evidence type="ECO:0000256" key="1">
    <source>
        <dbReference type="SAM" id="MobiDB-lite"/>
    </source>
</evidence>
<protein>
    <submittedName>
        <fullName evidence="2">Uncharacterized protein</fullName>
    </submittedName>
</protein>
<gene>
    <name evidence="2" type="ORF">DY000_02053604</name>
</gene>
<evidence type="ECO:0000313" key="3">
    <source>
        <dbReference type="Proteomes" id="UP000266723"/>
    </source>
</evidence>
<feature type="compositionally biased region" description="Basic and acidic residues" evidence="1">
    <location>
        <begin position="46"/>
        <end position="67"/>
    </location>
</feature>
<reference evidence="2 3" key="1">
    <citation type="journal article" date="2020" name="BMC Genomics">
        <title>Intraspecific diversification of the crop wild relative Brassica cretica Lam. using demographic model selection.</title>
        <authorList>
            <person name="Kioukis A."/>
            <person name="Michalopoulou V.A."/>
            <person name="Briers L."/>
            <person name="Pirintsos S."/>
            <person name="Studholme D.J."/>
            <person name="Pavlidis P."/>
            <person name="Sarris P.F."/>
        </authorList>
    </citation>
    <scope>NUCLEOTIDE SEQUENCE [LARGE SCALE GENOMIC DNA]</scope>
    <source>
        <strain evidence="3">cv. PFS-1207/04</strain>
    </source>
</reference>
<accession>A0ABQ7A4H1</accession>
<dbReference type="Proteomes" id="UP000266723">
    <property type="component" value="Unassembled WGS sequence"/>
</dbReference>
<organism evidence="2 3">
    <name type="scientific">Brassica cretica</name>
    <name type="common">Mustard</name>
    <dbReference type="NCBI Taxonomy" id="69181"/>
    <lineage>
        <taxon>Eukaryota</taxon>
        <taxon>Viridiplantae</taxon>
        <taxon>Streptophyta</taxon>
        <taxon>Embryophyta</taxon>
        <taxon>Tracheophyta</taxon>
        <taxon>Spermatophyta</taxon>
        <taxon>Magnoliopsida</taxon>
        <taxon>eudicotyledons</taxon>
        <taxon>Gunneridae</taxon>
        <taxon>Pentapetalae</taxon>
        <taxon>rosids</taxon>
        <taxon>malvids</taxon>
        <taxon>Brassicales</taxon>
        <taxon>Brassicaceae</taxon>
        <taxon>Brassiceae</taxon>
        <taxon>Brassica</taxon>
    </lineage>
</organism>
<proteinExistence type="predicted"/>
<dbReference type="EMBL" id="QGKV02002055">
    <property type="protein sequence ID" value="KAF3492576.1"/>
    <property type="molecule type" value="Genomic_DNA"/>
</dbReference>
<name>A0ABQ7A4H1_BRACR</name>